<evidence type="ECO:0000256" key="5">
    <source>
        <dbReference type="ARBA" id="ARBA00022692"/>
    </source>
</evidence>
<dbReference type="SMART" id="SM00409">
    <property type="entry name" value="IG"/>
    <property type="match status" value="1"/>
</dbReference>
<evidence type="ECO:0000256" key="3">
    <source>
        <dbReference type="ARBA" id="ARBA00008077"/>
    </source>
</evidence>
<dbReference type="Gene3D" id="2.60.220.50">
    <property type="match status" value="1"/>
</dbReference>
<dbReference type="InterPro" id="IPR036179">
    <property type="entry name" value="Ig-like_dom_sf"/>
</dbReference>
<dbReference type="SMART" id="SM00303">
    <property type="entry name" value="GPS"/>
    <property type="match status" value="1"/>
</dbReference>
<dbReference type="PROSITE" id="PS50835">
    <property type="entry name" value="IG_LIKE"/>
    <property type="match status" value="1"/>
</dbReference>
<dbReference type="CDD" id="cd00096">
    <property type="entry name" value="Ig"/>
    <property type="match status" value="1"/>
</dbReference>
<dbReference type="AlphaFoldDB" id="A0A7D9DBN4"/>
<dbReference type="GO" id="GO:0004930">
    <property type="term" value="F:G protein-coupled receptor activity"/>
    <property type="evidence" value="ECO:0007669"/>
    <property type="project" value="UniProtKB-KW"/>
</dbReference>
<evidence type="ECO:0000313" key="21">
    <source>
        <dbReference type="Proteomes" id="UP001152795"/>
    </source>
</evidence>
<feature type="domain" description="GAIN-B" evidence="17">
    <location>
        <begin position="444"/>
        <end position="607"/>
    </location>
</feature>
<feature type="transmembrane region" description="Helical" evidence="15">
    <location>
        <begin position="838"/>
        <end position="858"/>
    </location>
</feature>
<sequence>MRHILVYLIVAGLMITLNCEKRQGNPGRPRDMKQQQRPSTTSTVGPVKLKVVVNRFGKNLQLKCVANVTHPVSFLWKFNNQTFSENQTVKIKCTDRSSELILRNVRAHNTGTYKCVVRSNRTNWQPSIFVEVKPSLKIKIRPKDVRLTTKTGSYEWHCDSLVSLPNVTFSWFRKLLPKGKWRSIDNNSERYKWRIPRTLHARRDVYDVYDMYCEMTYRRVTIRSPIARVVVTRPGTDDTLGSCPAEVSEGIQWDRTLLGLVNRQNCLPDDENSGVAVRVCEAFPGRPPQWRVPNLRDCSSPEFDSLKDQLDALEEGFKVKLDIKQALDQLRSLTRVHRKPRPGMNSSVRLFGKDLLSTVDILKRTQGFFKKEQGKKPLAKETLNSFTETASNVLDLENQETWLEVEETNPETPSELLTSLDNFGFDLEKDFNGSDDVIEDRVEKNLVFQMRRVDVKSKQKAKDFIFEQNKSGIVLPQEIFNKASSETVTVVSVIYDTLAFILGDVNTTSNLSSYYALSNSRIISTTVKPLGEEQLKQPVRIVLENNGTSFRESDQRRCVFWQPEVAGSQWSDEGCRLVPENTTKTVTTCECDHLTLFAVMVESAGENLDSEELRKLEIISTVGSAISLAAVLLAMIIYAYFWKTLWSKRFVNFMNLCLAIALLDIFSVLRGPFKEDEGPCTAIGILLHFFVLAVFMWMFCEGILLCLLLTNVFKQNYGRKWYILVHLIGWGLPALIVIISIGVRGTSSYGLSGHCWLSRSNGFIWAAMTPMIVVLLASYIVYGIMLRRVITSQKVQQEDTLGKVKASARASIIIMPVLGFTWTFAILDFFFDELTFKYLFAIFNSLQGLFIFIFHCLLNQQVQQALFKKTKQTERRSIVDRLKTQEMRMTASHDTDSLDSVR</sequence>
<feature type="compositionally biased region" description="Basic and acidic residues" evidence="14">
    <location>
        <begin position="22"/>
        <end position="34"/>
    </location>
</feature>
<keyword evidence="13" id="KW-0807">Transducer</keyword>
<keyword evidence="21" id="KW-1185">Reference proteome</keyword>
<dbReference type="PANTHER" id="PTHR12011">
    <property type="entry name" value="ADHESION G-PROTEIN COUPLED RECEPTOR"/>
    <property type="match status" value="1"/>
</dbReference>
<keyword evidence="11" id="KW-0675">Receptor</keyword>
<dbReference type="SUPFAM" id="SSF81321">
    <property type="entry name" value="Family A G protein-coupled receptor-like"/>
    <property type="match status" value="1"/>
</dbReference>
<keyword evidence="6 16" id="KW-0732">Signal</keyword>
<evidence type="ECO:0000256" key="4">
    <source>
        <dbReference type="ARBA" id="ARBA00022475"/>
    </source>
</evidence>
<feature type="chain" id="PRO_5043691758" evidence="16">
    <location>
        <begin position="20"/>
        <end position="902"/>
    </location>
</feature>
<dbReference type="Gene3D" id="2.60.40.10">
    <property type="entry name" value="Immunoglobulins"/>
    <property type="match status" value="1"/>
</dbReference>
<dbReference type="Gene3D" id="1.20.1070.10">
    <property type="entry name" value="Rhodopsin 7-helix transmembrane proteins"/>
    <property type="match status" value="1"/>
</dbReference>
<evidence type="ECO:0000256" key="12">
    <source>
        <dbReference type="ARBA" id="ARBA00023180"/>
    </source>
</evidence>
<dbReference type="InterPro" id="IPR057244">
    <property type="entry name" value="GAIN_B"/>
</dbReference>
<feature type="transmembrane region" description="Helical" evidence="15">
    <location>
        <begin position="653"/>
        <end position="673"/>
    </location>
</feature>
<dbReference type="Gene3D" id="4.10.1240.10">
    <property type="entry name" value="GPCR, family 2, extracellular hormone receptor domain"/>
    <property type="match status" value="1"/>
</dbReference>
<dbReference type="Proteomes" id="UP001152795">
    <property type="component" value="Unassembled WGS sequence"/>
</dbReference>
<keyword evidence="8" id="KW-0297">G-protein coupled receptor</keyword>
<dbReference type="InterPro" id="IPR017983">
    <property type="entry name" value="GPCR_2_secretin-like_CS"/>
</dbReference>
<comment type="caution">
    <text evidence="20">The sequence shown here is derived from an EMBL/GenBank/DDBJ whole genome shotgun (WGS) entry which is preliminary data.</text>
</comment>
<keyword evidence="4" id="KW-1003">Cell membrane</keyword>
<evidence type="ECO:0000313" key="20">
    <source>
        <dbReference type="EMBL" id="CAB3980613.1"/>
    </source>
</evidence>
<dbReference type="InterPro" id="IPR003599">
    <property type="entry name" value="Ig_sub"/>
</dbReference>
<feature type="transmembrane region" description="Helical" evidence="15">
    <location>
        <begin position="721"/>
        <end position="743"/>
    </location>
</feature>
<evidence type="ECO:0000256" key="10">
    <source>
        <dbReference type="ARBA" id="ARBA00023157"/>
    </source>
</evidence>
<dbReference type="GO" id="GO:0005886">
    <property type="term" value="C:plasma membrane"/>
    <property type="evidence" value="ECO:0007669"/>
    <property type="project" value="UniProtKB-SubCell"/>
</dbReference>
<feature type="signal peptide" evidence="16">
    <location>
        <begin position="1"/>
        <end position="19"/>
    </location>
</feature>
<keyword evidence="9 15" id="KW-0472">Membrane</keyword>
<dbReference type="OrthoDB" id="1100386at2759"/>
<dbReference type="InterPro" id="IPR000203">
    <property type="entry name" value="GPS"/>
</dbReference>
<dbReference type="EMBL" id="CACRXK020000306">
    <property type="protein sequence ID" value="CAB3980613.1"/>
    <property type="molecule type" value="Genomic_DNA"/>
</dbReference>
<gene>
    <name evidence="20" type="ORF">PACLA_8A008666</name>
</gene>
<dbReference type="InterPro" id="IPR000539">
    <property type="entry name" value="Frizzled/Smoothened_7TM"/>
</dbReference>
<feature type="transmembrane region" description="Helical" evidence="15">
    <location>
        <begin position="806"/>
        <end position="826"/>
    </location>
</feature>
<dbReference type="InterPro" id="IPR013783">
    <property type="entry name" value="Ig-like_fold"/>
</dbReference>
<dbReference type="InterPro" id="IPR013098">
    <property type="entry name" value="Ig_I-set"/>
</dbReference>
<feature type="transmembrane region" description="Helical" evidence="15">
    <location>
        <begin position="618"/>
        <end position="641"/>
    </location>
</feature>
<feature type="region of interest" description="Disordered" evidence="14">
    <location>
        <begin position="22"/>
        <end position="43"/>
    </location>
</feature>
<dbReference type="InterPro" id="IPR017981">
    <property type="entry name" value="GPCR_2-like_7TM"/>
</dbReference>
<dbReference type="PROSITE" id="PS00650">
    <property type="entry name" value="G_PROTEIN_RECEP_F2_2"/>
    <property type="match status" value="1"/>
</dbReference>
<name>A0A7D9DBN4_PARCT</name>
<dbReference type="Gene3D" id="1.25.40.610">
    <property type="match status" value="1"/>
</dbReference>
<comment type="subcellular location">
    <subcellularLocation>
        <location evidence="1">Cell membrane</location>
        <topology evidence="1">Multi-pass membrane protein</topology>
    </subcellularLocation>
</comment>
<evidence type="ECO:0000259" key="17">
    <source>
        <dbReference type="PROSITE" id="PS50221"/>
    </source>
</evidence>
<dbReference type="PRINTS" id="PR00249">
    <property type="entry name" value="GPCRSECRETIN"/>
</dbReference>
<evidence type="ECO:0000256" key="1">
    <source>
        <dbReference type="ARBA" id="ARBA00004651"/>
    </source>
</evidence>
<dbReference type="PROSITE" id="PS50221">
    <property type="entry name" value="GAIN_B"/>
    <property type="match status" value="1"/>
</dbReference>
<evidence type="ECO:0000256" key="11">
    <source>
        <dbReference type="ARBA" id="ARBA00023170"/>
    </source>
</evidence>
<keyword evidence="7 15" id="KW-1133">Transmembrane helix</keyword>
<feature type="domain" description="Ig-like" evidence="19">
    <location>
        <begin position="38"/>
        <end position="131"/>
    </location>
</feature>
<dbReference type="InterPro" id="IPR000832">
    <property type="entry name" value="GPCR_2_secretin-like"/>
</dbReference>
<keyword evidence="12" id="KW-0325">Glycoprotein</keyword>
<comment type="similarity">
    <text evidence="2">Belongs to the G-protein coupled receptor 2 family. Adhesion G-protein coupled receptor (ADGR) subfamily.</text>
</comment>
<dbReference type="GO" id="GO:0007166">
    <property type="term" value="P:cell surface receptor signaling pathway"/>
    <property type="evidence" value="ECO:0007669"/>
    <property type="project" value="InterPro"/>
</dbReference>
<dbReference type="FunFam" id="1.20.1070.10:FF:000058">
    <property type="entry name" value="Adhesion G protein-coupled receptor F5"/>
    <property type="match status" value="1"/>
</dbReference>
<feature type="transmembrane region" description="Helical" evidence="15">
    <location>
        <begin position="685"/>
        <end position="709"/>
    </location>
</feature>
<dbReference type="Pfam" id="PF07679">
    <property type="entry name" value="I-set"/>
    <property type="match status" value="1"/>
</dbReference>
<dbReference type="InterPro" id="IPR032471">
    <property type="entry name" value="AGRL2-4_GAIN_subdom_A"/>
</dbReference>
<evidence type="ECO:0000256" key="6">
    <source>
        <dbReference type="ARBA" id="ARBA00022729"/>
    </source>
</evidence>
<dbReference type="PROSITE" id="PS50261">
    <property type="entry name" value="G_PROTEIN_RECEP_F2_4"/>
    <property type="match status" value="1"/>
</dbReference>
<reference evidence="20" key="1">
    <citation type="submission" date="2020-04" db="EMBL/GenBank/DDBJ databases">
        <authorList>
            <person name="Alioto T."/>
            <person name="Alioto T."/>
            <person name="Gomez Garrido J."/>
        </authorList>
    </citation>
    <scope>NUCLEOTIDE SEQUENCE</scope>
    <source>
        <strain evidence="20">A484AB</strain>
    </source>
</reference>
<protein>
    <submittedName>
        <fullName evidence="20">Brain-specific angiogenesis inhibitor 1-like</fullName>
    </submittedName>
</protein>
<feature type="transmembrane region" description="Helical" evidence="15">
    <location>
        <begin position="763"/>
        <end position="785"/>
    </location>
</feature>
<dbReference type="PANTHER" id="PTHR12011:SF347">
    <property type="entry name" value="FI21270P1-RELATED"/>
    <property type="match status" value="1"/>
</dbReference>
<comment type="similarity">
    <text evidence="3">Belongs to the G-protein coupled receptor Fz/Smo family.</text>
</comment>
<dbReference type="CDD" id="cd15040">
    <property type="entry name" value="7tmB2_Adhesion"/>
    <property type="match status" value="1"/>
</dbReference>
<proteinExistence type="inferred from homology"/>
<dbReference type="SMART" id="SM01330">
    <property type="entry name" value="Frizzled"/>
    <property type="match status" value="1"/>
</dbReference>
<evidence type="ECO:0000256" key="7">
    <source>
        <dbReference type="ARBA" id="ARBA00022989"/>
    </source>
</evidence>
<dbReference type="Pfam" id="PF01825">
    <property type="entry name" value="GPS"/>
    <property type="match status" value="1"/>
</dbReference>
<evidence type="ECO:0000256" key="13">
    <source>
        <dbReference type="ARBA" id="ARBA00023224"/>
    </source>
</evidence>
<dbReference type="InterPro" id="IPR036445">
    <property type="entry name" value="GPCR_2_extracell_dom_sf"/>
</dbReference>
<evidence type="ECO:0000259" key="18">
    <source>
        <dbReference type="PROSITE" id="PS50261"/>
    </source>
</evidence>
<evidence type="ECO:0000256" key="15">
    <source>
        <dbReference type="SAM" id="Phobius"/>
    </source>
</evidence>
<evidence type="ECO:0000256" key="8">
    <source>
        <dbReference type="ARBA" id="ARBA00023040"/>
    </source>
</evidence>
<dbReference type="InterPro" id="IPR046338">
    <property type="entry name" value="GAIN_dom_sf"/>
</dbReference>
<evidence type="ECO:0000259" key="19">
    <source>
        <dbReference type="PROSITE" id="PS50835"/>
    </source>
</evidence>
<evidence type="ECO:0000256" key="2">
    <source>
        <dbReference type="ARBA" id="ARBA00007343"/>
    </source>
</evidence>
<dbReference type="InterPro" id="IPR007110">
    <property type="entry name" value="Ig-like_dom"/>
</dbReference>
<dbReference type="Pfam" id="PF00002">
    <property type="entry name" value="7tm_2"/>
    <property type="match status" value="1"/>
</dbReference>
<accession>A0A7D9DBN4</accession>
<feature type="domain" description="G-protein coupled receptors family 2 profile 2" evidence="18">
    <location>
        <begin position="616"/>
        <end position="859"/>
    </location>
</feature>
<evidence type="ECO:0000256" key="16">
    <source>
        <dbReference type="SAM" id="SignalP"/>
    </source>
</evidence>
<dbReference type="SUPFAM" id="SSF48726">
    <property type="entry name" value="Immunoglobulin"/>
    <property type="match status" value="1"/>
</dbReference>
<evidence type="ECO:0000256" key="14">
    <source>
        <dbReference type="SAM" id="MobiDB-lite"/>
    </source>
</evidence>
<organism evidence="20 21">
    <name type="scientific">Paramuricea clavata</name>
    <name type="common">Red gorgonian</name>
    <name type="synonym">Violescent sea-whip</name>
    <dbReference type="NCBI Taxonomy" id="317549"/>
    <lineage>
        <taxon>Eukaryota</taxon>
        <taxon>Metazoa</taxon>
        <taxon>Cnidaria</taxon>
        <taxon>Anthozoa</taxon>
        <taxon>Octocorallia</taxon>
        <taxon>Malacalcyonacea</taxon>
        <taxon>Plexauridae</taxon>
        <taxon>Paramuricea</taxon>
    </lineage>
</organism>
<dbReference type="Pfam" id="PF16489">
    <property type="entry name" value="GAIN"/>
    <property type="match status" value="1"/>
</dbReference>
<evidence type="ECO:0000256" key="9">
    <source>
        <dbReference type="ARBA" id="ARBA00023136"/>
    </source>
</evidence>
<keyword evidence="5 15" id="KW-0812">Transmembrane</keyword>
<keyword evidence="10" id="KW-1015">Disulfide bond</keyword>